<feature type="domain" description="DUF243" evidence="3">
    <location>
        <begin position="286"/>
        <end position="384"/>
    </location>
</feature>
<dbReference type="OrthoDB" id="6762134at2759"/>
<dbReference type="PANTHER" id="PTHR31927:SF2">
    <property type="entry name" value="FI07246P-RELATED"/>
    <property type="match status" value="1"/>
</dbReference>
<dbReference type="Proteomes" id="UP001152888">
    <property type="component" value="Unassembled WGS sequence"/>
</dbReference>
<proteinExistence type="predicted"/>
<protein>
    <recommendedName>
        <fullName evidence="3">DUF243 domain-containing protein</fullName>
    </recommendedName>
</protein>
<evidence type="ECO:0000313" key="4">
    <source>
        <dbReference type="EMBL" id="CAH1968444.1"/>
    </source>
</evidence>
<evidence type="ECO:0000259" key="3">
    <source>
        <dbReference type="SMART" id="SM00690"/>
    </source>
</evidence>
<dbReference type="PANTHER" id="PTHR31927">
    <property type="entry name" value="FI07246P-RELATED-RELATED"/>
    <property type="match status" value="1"/>
</dbReference>
<organism evidence="4 5">
    <name type="scientific">Acanthoscelides obtectus</name>
    <name type="common">Bean weevil</name>
    <name type="synonym">Bruchus obtectus</name>
    <dbReference type="NCBI Taxonomy" id="200917"/>
    <lineage>
        <taxon>Eukaryota</taxon>
        <taxon>Metazoa</taxon>
        <taxon>Ecdysozoa</taxon>
        <taxon>Arthropoda</taxon>
        <taxon>Hexapoda</taxon>
        <taxon>Insecta</taxon>
        <taxon>Pterygota</taxon>
        <taxon>Neoptera</taxon>
        <taxon>Endopterygota</taxon>
        <taxon>Coleoptera</taxon>
        <taxon>Polyphaga</taxon>
        <taxon>Cucujiformia</taxon>
        <taxon>Chrysomeloidea</taxon>
        <taxon>Chrysomelidae</taxon>
        <taxon>Bruchinae</taxon>
        <taxon>Bruchini</taxon>
        <taxon>Acanthoscelides</taxon>
    </lineage>
</organism>
<evidence type="ECO:0000313" key="5">
    <source>
        <dbReference type="Proteomes" id="UP001152888"/>
    </source>
</evidence>
<dbReference type="GO" id="GO:0008010">
    <property type="term" value="F:structural constituent of chitin-based larval cuticle"/>
    <property type="evidence" value="ECO:0007669"/>
    <property type="project" value="TreeGrafter"/>
</dbReference>
<dbReference type="GO" id="GO:0062129">
    <property type="term" value="C:chitin-based extracellular matrix"/>
    <property type="evidence" value="ECO:0007669"/>
    <property type="project" value="TreeGrafter"/>
</dbReference>
<name>A0A9P0K6Q7_ACAOB</name>
<keyword evidence="5" id="KW-1185">Reference proteome</keyword>
<keyword evidence="2" id="KW-0732">Signal</keyword>
<feature type="region of interest" description="Disordered" evidence="1">
    <location>
        <begin position="541"/>
        <end position="574"/>
    </location>
</feature>
<dbReference type="AlphaFoldDB" id="A0A9P0K6Q7"/>
<dbReference type="InterPro" id="IPR004145">
    <property type="entry name" value="DUF243"/>
</dbReference>
<feature type="signal peptide" evidence="2">
    <location>
        <begin position="1"/>
        <end position="16"/>
    </location>
</feature>
<accession>A0A9P0K6Q7</accession>
<gene>
    <name evidence="4" type="ORF">ACAOBT_LOCUS7848</name>
</gene>
<evidence type="ECO:0000256" key="1">
    <source>
        <dbReference type="SAM" id="MobiDB-lite"/>
    </source>
</evidence>
<dbReference type="SMART" id="SM00690">
    <property type="entry name" value="DM5"/>
    <property type="match status" value="1"/>
</dbReference>
<comment type="caution">
    <text evidence="4">The sequence shown here is derived from an EMBL/GenBank/DDBJ whole genome shotgun (WGS) entry which is preliminary data.</text>
</comment>
<dbReference type="GO" id="GO:0040003">
    <property type="term" value="P:chitin-based cuticle development"/>
    <property type="evidence" value="ECO:0007669"/>
    <property type="project" value="TreeGrafter"/>
</dbReference>
<evidence type="ECO:0000256" key="2">
    <source>
        <dbReference type="SAM" id="SignalP"/>
    </source>
</evidence>
<feature type="compositionally biased region" description="Polar residues" evidence="1">
    <location>
        <begin position="541"/>
        <end position="558"/>
    </location>
</feature>
<reference evidence="4" key="1">
    <citation type="submission" date="2022-03" db="EMBL/GenBank/DDBJ databases">
        <authorList>
            <person name="Sayadi A."/>
        </authorList>
    </citation>
    <scope>NUCLEOTIDE SEQUENCE</scope>
</reference>
<sequence length="574" mass="61007">MTHLLAFAAIIATALADVSQLYGPPQTVYGSPQVSYGVPHLTYGPPKVRSGHSSYDVPQESVTASLFSPTTPASDLLVPLHEAQDFRSLGFSNSPVPFGLSNSFGLNSANLNPVVSSTPSPVNFDSVVSSTASPLSFDSVVSSTPAPGLNLGSVVSSNAAPSQSFKSFGFFNPATFDFTTPAPSFNFNSQVLSTTASPLTFDTVVSSTPAPFHPSSHFLTSTPSPLLNSVVSSTPGPSVISSGDSGLNSVLFNRLAQSFPSLAFNYNDIALATPASFVDSSYEDQDKISKQVYFFDAPEEEVVQPKINVISPPPQKTVKVIFVKAPSQPSASSVKLIAPPLLEEKTVVYVLSKNQDEQQIEIEAGPNQKIPSKPEVYFLKYNNQAEAQAAVNKIQTQGHHEDQVGALDVPHQQFLGSLEKSNIPQPIINYARSKGANQIVPLPGFNTVPLSTGFGFTTSSPLLNSFSTTTLSPIQEFSSAVVPSLPPNARFPFSSNFVVSTPSPVVSTTYMPLPSIPNGEDINQNLINPEVQQNVVDGTEASSNAAPQTVFESSTESRIQLPFATYGPPKEDKK</sequence>
<feature type="chain" id="PRO_5040357080" description="DUF243 domain-containing protein" evidence="2">
    <location>
        <begin position="17"/>
        <end position="574"/>
    </location>
</feature>
<dbReference type="EMBL" id="CAKOFQ010006752">
    <property type="protein sequence ID" value="CAH1968444.1"/>
    <property type="molecule type" value="Genomic_DNA"/>
</dbReference>
<dbReference type="Pfam" id="PF03103">
    <property type="entry name" value="DUF243"/>
    <property type="match status" value="1"/>
</dbReference>